<dbReference type="RefSeq" id="WP_256707751.1">
    <property type="nucleotide sequence ID" value="NZ_CP101914.1"/>
</dbReference>
<keyword evidence="4" id="KW-1185">Reference proteome</keyword>
<evidence type="ECO:0000256" key="1">
    <source>
        <dbReference type="SAM" id="MobiDB-lite"/>
    </source>
</evidence>
<dbReference type="PROSITE" id="PS51257">
    <property type="entry name" value="PROKAR_LIPOPROTEIN"/>
    <property type="match status" value="1"/>
</dbReference>
<sequence length="239" mass="26064">MKKRLFLCLVLLISITLAACNSDEGNDAENAEGTTENAEKAETDSERETENLTEEESSEFTCPASTVEANNYETPVEGSTSMVATAYWTPEGAEQIVSDSNGGTSPWDASNADPGKILISTAGGTGSMEHHLEVEPDFIQSVDVYVENGDNNCEQIAEDLEPTDPVVADNRTTWVVDIGTDQYQEDDLVLAFTGGPEGDEVITESVNLSSSFDPEEYWDEEVQMLGEIIYHRANDETNK</sequence>
<protein>
    <submittedName>
        <fullName evidence="3">Uncharacterized protein</fullName>
    </submittedName>
</protein>
<reference evidence="3" key="1">
    <citation type="submission" date="2022-07" db="EMBL/GenBank/DDBJ databases">
        <title>FELIX.</title>
        <authorList>
            <person name="Wan K.H."/>
            <person name="Park S."/>
            <person name="Lawrence Q."/>
            <person name="Eichenberger J.P."/>
            <person name="Booth B.W."/>
            <person name="Piaggio A.J."/>
            <person name="Chandler J.C."/>
            <person name="Franklin A.B."/>
            <person name="Celniker S.E."/>
        </authorList>
    </citation>
    <scope>NUCLEOTIDE SEQUENCE</scope>
    <source>
        <strain evidence="3">QA-1986 374</strain>
    </source>
</reference>
<feature type="compositionally biased region" description="Basic and acidic residues" evidence="1">
    <location>
        <begin position="37"/>
        <end position="50"/>
    </location>
</feature>
<evidence type="ECO:0000256" key="2">
    <source>
        <dbReference type="SAM" id="SignalP"/>
    </source>
</evidence>
<gene>
    <name evidence="3" type="ORF">NP439_21130</name>
</gene>
<evidence type="ECO:0000313" key="4">
    <source>
        <dbReference type="Proteomes" id="UP001059773"/>
    </source>
</evidence>
<dbReference type="EMBL" id="CP101914">
    <property type="protein sequence ID" value="UUI02515.1"/>
    <property type="molecule type" value="Genomic_DNA"/>
</dbReference>
<feature type="chain" id="PRO_5045228695" evidence="2">
    <location>
        <begin position="19"/>
        <end position="239"/>
    </location>
</feature>
<evidence type="ECO:0000313" key="3">
    <source>
        <dbReference type="EMBL" id="UUI02515.1"/>
    </source>
</evidence>
<accession>A0ABY5JRU8</accession>
<name>A0ABY5JRU8_9BACI</name>
<dbReference type="Proteomes" id="UP001059773">
    <property type="component" value="Chromosome"/>
</dbReference>
<feature type="signal peptide" evidence="2">
    <location>
        <begin position="1"/>
        <end position="18"/>
    </location>
</feature>
<organism evidence="3 4">
    <name type="scientific">Oceanobacillus jeddahense</name>
    <dbReference type="NCBI Taxonomy" id="1462527"/>
    <lineage>
        <taxon>Bacteria</taxon>
        <taxon>Bacillati</taxon>
        <taxon>Bacillota</taxon>
        <taxon>Bacilli</taxon>
        <taxon>Bacillales</taxon>
        <taxon>Bacillaceae</taxon>
        <taxon>Oceanobacillus</taxon>
    </lineage>
</organism>
<proteinExistence type="predicted"/>
<feature type="region of interest" description="Disordered" evidence="1">
    <location>
        <begin position="23"/>
        <end position="61"/>
    </location>
</feature>
<keyword evidence="2" id="KW-0732">Signal</keyword>